<reference evidence="8" key="1">
    <citation type="submission" date="2020-06" db="EMBL/GenBank/DDBJ databases">
        <title>WGS assembly of Ceratodon purpureus strain R40.</title>
        <authorList>
            <person name="Carey S.B."/>
            <person name="Jenkins J."/>
            <person name="Shu S."/>
            <person name="Lovell J.T."/>
            <person name="Sreedasyam A."/>
            <person name="Maumus F."/>
            <person name="Tiley G.P."/>
            <person name="Fernandez-Pozo N."/>
            <person name="Barry K."/>
            <person name="Chen C."/>
            <person name="Wang M."/>
            <person name="Lipzen A."/>
            <person name="Daum C."/>
            <person name="Saski C.A."/>
            <person name="Payton A.C."/>
            <person name="Mcbreen J.C."/>
            <person name="Conrad R.E."/>
            <person name="Kollar L.M."/>
            <person name="Olsson S."/>
            <person name="Huttunen S."/>
            <person name="Landis J.B."/>
            <person name="Wickett N.J."/>
            <person name="Johnson M.G."/>
            <person name="Rensing S.A."/>
            <person name="Grimwood J."/>
            <person name="Schmutz J."/>
            <person name="Mcdaniel S.F."/>
        </authorList>
    </citation>
    <scope>NUCLEOTIDE SEQUENCE</scope>
    <source>
        <strain evidence="8">R40</strain>
    </source>
</reference>
<evidence type="ECO:0000256" key="3">
    <source>
        <dbReference type="ARBA" id="ARBA00023295"/>
    </source>
</evidence>
<feature type="chain" id="PRO_5035750985" description="Mannan endo-1,4-beta-mannosidase" evidence="5">
    <location>
        <begin position="28"/>
        <end position="538"/>
    </location>
</feature>
<dbReference type="AlphaFoldDB" id="A0A8T0HCN5"/>
<dbReference type="GO" id="GO:0007163">
    <property type="term" value="P:establishment or maintenance of cell polarity"/>
    <property type="evidence" value="ECO:0007669"/>
    <property type="project" value="TreeGrafter"/>
</dbReference>
<dbReference type="Pfam" id="PF25490">
    <property type="entry name" value="DUF7910"/>
    <property type="match status" value="1"/>
</dbReference>
<dbReference type="Proteomes" id="UP000822688">
    <property type="component" value="Chromosome 7"/>
</dbReference>
<dbReference type="GO" id="GO:0000272">
    <property type="term" value="P:polysaccharide catabolic process"/>
    <property type="evidence" value="ECO:0007669"/>
    <property type="project" value="InterPro"/>
</dbReference>
<dbReference type="InterPro" id="IPR010431">
    <property type="entry name" value="Fascin"/>
</dbReference>
<dbReference type="GO" id="GO:0051017">
    <property type="term" value="P:actin filament bundle assembly"/>
    <property type="evidence" value="ECO:0007669"/>
    <property type="project" value="TreeGrafter"/>
</dbReference>
<dbReference type="Gene3D" id="3.20.20.80">
    <property type="entry name" value="Glycosidases"/>
    <property type="match status" value="1"/>
</dbReference>
<dbReference type="InterPro" id="IPR008999">
    <property type="entry name" value="Actin-crosslinking"/>
</dbReference>
<dbReference type="SUPFAM" id="SSF51445">
    <property type="entry name" value="(Trans)glycosidases"/>
    <property type="match status" value="1"/>
</dbReference>
<name>A0A8T0HCN5_CERPU</name>
<dbReference type="GO" id="GO:0005737">
    <property type="term" value="C:cytoplasm"/>
    <property type="evidence" value="ECO:0007669"/>
    <property type="project" value="TreeGrafter"/>
</dbReference>
<dbReference type="PANTHER" id="PTHR10551">
    <property type="entry name" value="FASCIN"/>
    <property type="match status" value="1"/>
</dbReference>
<evidence type="ECO:0000259" key="6">
    <source>
        <dbReference type="Pfam" id="PF00150"/>
    </source>
</evidence>
<organism evidence="8 9">
    <name type="scientific">Ceratodon purpureus</name>
    <name type="common">Fire moss</name>
    <name type="synonym">Dicranum purpureum</name>
    <dbReference type="NCBI Taxonomy" id="3225"/>
    <lineage>
        <taxon>Eukaryota</taxon>
        <taxon>Viridiplantae</taxon>
        <taxon>Streptophyta</taxon>
        <taxon>Embryophyta</taxon>
        <taxon>Bryophyta</taxon>
        <taxon>Bryophytina</taxon>
        <taxon>Bryopsida</taxon>
        <taxon>Dicranidae</taxon>
        <taxon>Pseudoditrichales</taxon>
        <taxon>Ditrichaceae</taxon>
        <taxon>Ceratodon</taxon>
    </lineage>
</organism>
<dbReference type="Gene3D" id="2.80.10.50">
    <property type="match status" value="1"/>
</dbReference>
<dbReference type="InterPro" id="IPR001547">
    <property type="entry name" value="Glyco_hydro_5"/>
</dbReference>
<keyword evidence="5" id="KW-0732">Signal</keyword>
<comment type="similarity">
    <text evidence="1 4">Belongs to the glycosyl hydrolase 5 (cellulase A) family.</text>
</comment>
<dbReference type="GO" id="GO:0051015">
    <property type="term" value="F:actin filament binding"/>
    <property type="evidence" value="ECO:0007669"/>
    <property type="project" value="InterPro"/>
</dbReference>
<dbReference type="Pfam" id="PF00150">
    <property type="entry name" value="Cellulase"/>
    <property type="match status" value="1"/>
</dbReference>
<dbReference type="InterPro" id="IPR057232">
    <property type="entry name" value="DUF7910"/>
</dbReference>
<accession>A0A8T0HCN5</accession>
<dbReference type="InterPro" id="IPR017853">
    <property type="entry name" value="GH"/>
</dbReference>
<feature type="domain" description="Glycoside hydrolase family 5" evidence="6">
    <location>
        <begin position="253"/>
        <end position="514"/>
    </location>
</feature>
<evidence type="ECO:0000256" key="4">
    <source>
        <dbReference type="RuleBase" id="RU361153"/>
    </source>
</evidence>
<feature type="signal peptide" evidence="5">
    <location>
        <begin position="1"/>
        <end position="27"/>
    </location>
</feature>
<keyword evidence="2 4" id="KW-0378">Hydrolase</keyword>
<evidence type="ECO:0008006" key="10">
    <source>
        <dbReference type="Google" id="ProtNLM"/>
    </source>
</evidence>
<feature type="domain" description="DUF7910" evidence="7">
    <location>
        <begin position="86"/>
        <end position="222"/>
    </location>
</feature>
<evidence type="ECO:0000313" key="8">
    <source>
        <dbReference type="EMBL" id="KAG0567909.1"/>
    </source>
</evidence>
<evidence type="ECO:0000313" key="9">
    <source>
        <dbReference type="Proteomes" id="UP000822688"/>
    </source>
</evidence>
<evidence type="ECO:0000256" key="2">
    <source>
        <dbReference type="ARBA" id="ARBA00022801"/>
    </source>
</evidence>
<dbReference type="GO" id="GO:0015629">
    <property type="term" value="C:actin cytoskeleton"/>
    <property type="evidence" value="ECO:0007669"/>
    <property type="project" value="TreeGrafter"/>
</dbReference>
<evidence type="ECO:0000256" key="5">
    <source>
        <dbReference type="SAM" id="SignalP"/>
    </source>
</evidence>
<sequence>MAVLERLGRISFWLGLVAVMLHHHSHGDESSTPGTYQSTYVAGGVAALQPRRALLDINKVRAVNLGGWLVIEKWIKPELFDNIPDGDLLDGAQITLQSTSKGTFMSAEGGGGEQVVVNRASISTWETFKIWRVSGGVYQLRVFNNMFVSAINGGGGTLLATALSPDTWETFNIIRDQANPSLVHIQASNGMYLQARDVNQLTADFEGEPGWDNNDATFVMKVKNGLGGEYQLANGWGASAPAVFKKHRDSFIQEGDFWFLANNGVNAVRIPVGWWIASDPNPPAPYVSGSLQALDNAFQWANNHGIKIIIDLHAAPGSQNGQEHSSSRDGVAEWAVQGGTDYLYESIMTIDFLAGRYANNQALFGIELLNEPGEAVVPFNVLDYYYKWGYSVVRKHTASAYVIMCQRIGGDFAEFVNTLPADNVVLDVHFYNLFNADLFGKTTAQWNIDFINNDRLSLLQKLNTAGNALIFVGEWTNEWEVENASQNDYQRFGAAQVEVFGQATFGWAYWSYQNQLNRWSFKQSVQQGYLQSPSDGWP</sequence>
<dbReference type="GO" id="GO:0004553">
    <property type="term" value="F:hydrolase activity, hydrolyzing O-glycosyl compounds"/>
    <property type="evidence" value="ECO:0007669"/>
    <property type="project" value="InterPro"/>
</dbReference>
<keyword evidence="9" id="KW-1185">Reference proteome</keyword>
<dbReference type="EMBL" id="CM026428">
    <property type="protein sequence ID" value="KAG0567909.1"/>
    <property type="molecule type" value="Genomic_DNA"/>
</dbReference>
<dbReference type="SUPFAM" id="SSF50405">
    <property type="entry name" value="Actin-crosslinking proteins"/>
    <property type="match status" value="1"/>
</dbReference>
<protein>
    <recommendedName>
        <fullName evidence="10">Mannan endo-1,4-beta-mannosidase</fullName>
    </recommendedName>
</protein>
<evidence type="ECO:0000256" key="1">
    <source>
        <dbReference type="ARBA" id="ARBA00005641"/>
    </source>
</evidence>
<gene>
    <name evidence="8" type="ORF">KC19_7G170900</name>
</gene>
<evidence type="ECO:0000259" key="7">
    <source>
        <dbReference type="Pfam" id="PF25490"/>
    </source>
</evidence>
<keyword evidence="3 4" id="KW-0326">Glycosidase</keyword>
<dbReference type="CDD" id="cd00257">
    <property type="entry name" value="beta-trefoil_FSCN-like"/>
    <property type="match status" value="1"/>
</dbReference>
<dbReference type="GO" id="GO:0016477">
    <property type="term" value="P:cell migration"/>
    <property type="evidence" value="ECO:0007669"/>
    <property type="project" value="TreeGrafter"/>
</dbReference>
<comment type="caution">
    <text evidence="8">The sequence shown here is derived from an EMBL/GenBank/DDBJ whole genome shotgun (WGS) entry which is preliminary data.</text>
</comment>
<dbReference type="PANTHER" id="PTHR10551:SF9">
    <property type="entry name" value="FASCIN-2"/>
    <property type="match status" value="1"/>
</dbReference>
<proteinExistence type="inferred from homology"/>